<dbReference type="Gene3D" id="1.10.10.60">
    <property type="entry name" value="Homeodomain-like"/>
    <property type="match status" value="1"/>
</dbReference>
<dbReference type="InterPro" id="IPR001647">
    <property type="entry name" value="HTH_TetR"/>
</dbReference>
<dbReference type="PROSITE" id="PS50977">
    <property type="entry name" value="HTH_TETR_2"/>
    <property type="match status" value="1"/>
</dbReference>
<dbReference type="Proteomes" id="UP001500956">
    <property type="component" value="Unassembled WGS sequence"/>
</dbReference>
<accession>A0ABP8Y5Q8</accession>
<proteinExistence type="predicted"/>
<evidence type="ECO:0000259" key="5">
    <source>
        <dbReference type="PROSITE" id="PS50977"/>
    </source>
</evidence>
<keyword evidence="1" id="KW-0805">Transcription regulation</keyword>
<dbReference type="PANTHER" id="PTHR47506">
    <property type="entry name" value="TRANSCRIPTIONAL REGULATORY PROTEIN"/>
    <property type="match status" value="1"/>
</dbReference>
<dbReference type="SUPFAM" id="SSF46689">
    <property type="entry name" value="Homeodomain-like"/>
    <property type="match status" value="1"/>
</dbReference>
<dbReference type="EMBL" id="BAABID010000006">
    <property type="protein sequence ID" value="GAA4722478.1"/>
    <property type="molecule type" value="Genomic_DNA"/>
</dbReference>
<keyword evidence="7" id="KW-1185">Reference proteome</keyword>
<comment type="caution">
    <text evidence="6">The sequence shown here is derived from an EMBL/GenBank/DDBJ whole genome shotgun (WGS) entry which is preliminary data.</text>
</comment>
<dbReference type="PROSITE" id="PS01081">
    <property type="entry name" value="HTH_TETR_1"/>
    <property type="match status" value="1"/>
</dbReference>
<evidence type="ECO:0000256" key="2">
    <source>
        <dbReference type="ARBA" id="ARBA00023125"/>
    </source>
</evidence>
<feature type="DNA-binding region" description="H-T-H motif" evidence="4">
    <location>
        <begin position="37"/>
        <end position="56"/>
    </location>
</feature>
<evidence type="ECO:0000256" key="3">
    <source>
        <dbReference type="ARBA" id="ARBA00023163"/>
    </source>
</evidence>
<dbReference type="RefSeq" id="WP_172150728.1">
    <property type="nucleotide sequence ID" value="NZ_BAABID010000006.1"/>
</dbReference>
<keyword evidence="2 4" id="KW-0238">DNA-binding</keyword>
<protein>
    <submittedName>
        <fullName evidence="6">TetR/AcrR family transcriptional regulator</fullName>
    </submittedName>
</protein>
<dbReference type="InterPro" id="IPR023772">
    <property type="entry name" value="DNA-bd_HTH_TetR-type_CS"/>
</dbReference>
<dbReference type="InterPro" id="IPR009057">
    <property type="entry name" value="Homeodomain-like_sf"/>
</dbReference>
<organism evidence="6 7">
    <name type="scientific">Isoptericola chiayiensis</name>
    <dbReference type="NCBI Taxonomy" id="579446"/>
    <lineage>
        <taxon>Bacteria</taxon>
        <taxon>Bacillati</taxon>
        <taxon>Actinomycetota</taxon>
        <taxon>Actinomycetes</taxon>
        <taxon>Micrococcales</taxon>
        <taxon>Promicromonosporaceae</taxon>
        <taxon>Isoptericola</taxon>
    </lineage>
</organism>
<dbReference type="PANTHER" id="PTHR47506:SF1">
    <property type="entry name" value="HTH-TYPE TRANSCRIPTIONAL REGULATOR YJDC"/>
    <property type="match status" value="1"/>
</dbReference>
<evidence type="ECO:0000256" key="4">
    <source>
        <dbReference type="PROSITE-ProRule" id="PRU00335"/>
    </source>
</evidence>
<evidence type="ECO:0000313" key="7">
    <source>
        <dbReference type="Proteomes" id="UP001500956"/>
    </source>
</evidence>
<evidence type="ECO:0000256" key="1">
    <source>
        <dbReference type="ARBA" id="ARBA00023015"/>
    </source>
</evidence>
<feature type="domain" description="HTH tetR-type" evidence="5">
    <location>
        <begin position="14"/>
        <end position="74"/>
    </location>
</feature>
<dbReference type="PRINTS" id="PR00455">
    <property type="entry name" value="HTHTETR"/>
</dbReference>
<dbReference type="Gene3D" id="1.10.357.10">
    <property type="entry name" value="Tetracycline Repressor, domain 2"/>
    <property type="match status" value="1"/>
</dbReference>
<gene>
    <name evidence="6" type="ORF">GCM10023216_09630</name>
</gene>
<dbReference type="Pfam" id="PF00440">
    <property type="entry name" value="TetR_N"/>
    <property type="match status" value="1"/>
</dbReference>
<dbReference type="InterPro" id="IPR036271">
    <property type="entry name" value="Tet_transcr_reg_TetR-rel_C_sf"/>
</dbReference>
<name>A0ABP8Y5Q8_9MICO</name>
<reference evidence="7" key="1">
    <citation type="journal article" date="2019" name="Int. J. Syst. Evol. Microbiol.">
        <title>The Global Catalogue of Microorganisms (GCM) 10K type strain sequencing project: providing services to taxonomists for standard genome sequencing and annotation.</title>
        <authorList>
            <consortium name="The Broad Institute Genomics Platform"/>
            <consortium name="The Broad Institute Genome Sequencing Center for Infectious Disease"/>
            <person name="Wu L."/>
            <person name="Ma J."/>
        </authorList>
    </citation>
    <scope>NUCLEOTIDE SEQUENCE [LARGE SCALE GENOMIC DNA]</scope>
    <source>
        <strain evidence="7">JCM 18063</strain>
    </source>
</reference>
<dbReference type="SUPFAM" id="SSF48498">
    <property type="entry name" value="Tetracyclin repressor-like, C-terminal domain"/>
    <property type="match status" value="1"/>
</dbReference>
<keyword evidence="3" id="KW-0804">Transcription</keyword>
<evidence type="ECO:0000313" key="6">
    <source>
        <dbReference type="EMBL" id="GAA4722478.1"/>
    </source>
</evidence>
<sequence length="201" mass="22353">MGVQERTPAGRPRSFDEESVLAELTALFWRQGYGQTSMSDIVAASGVHKPSLYRAFGGKDELFTTVLRRYLRERMEMFTRLIAEAGPGVDGVHRFLDLVGVDAASERGRDGCLMVMSSNELRGTLGDYDFGADYRRQMHEVLGTLVRRTLPGAPDDDVVLRLRTDLLTTHLLGLHVVMRSGASSEEIGRCLAAMHHVVDTW</sequence>